<organism evidence="1 2">
    <name type="scientific">Sulfuriferula multivorans</name>
    <dbReference type="NCBI Taxonomy" id="1559896"/>
    <lineage>
        <taxon>Bacteria</taxon>
        <taxon>Pseudomonadati</taxon>
        <taxon>Pseudomonadota</taxon>
        <taxon>Betaproteobacteria</taxon>
        <taxon>Nitrosomonadales</taxon>
        <taxon>Sulfuricellaceae</taxon>
        <taxon>Sulfuriferula</taxon>
    </lineage>
</organism>
<proteinExistence type="predicted"/>
<dbReference type="PANTHER" id="PTHR37691:SF1">
    <property type="entry name" value="BLR3518 PROTEIN"/>
    <property type="match status" value="1"/>
</dbReference>
<dbReference type="Proteomes" id="UP000483432">
    <property type="component" value="Unassembled WGS sequence"/>
</dbReference>
<evidence type="ECO:0000313" key="2">
    <source>
        <dbReference type="Proteomes" id="UP000483432"/>
    </source>
</evidence>
<protein>
    <submittedName>
        <fullName evidence="1">Uncharacterized protein</fullName>
    </submittedName>
</protein>
<gene>
    <name evidence="1" type="ORF">GZ085_06005</name>
</gene>
<evidence type="ECO:0000313" key="1">
    <source>
        <dbReference type="EMBL" id="NDP47938.1"/>
    </source>
</evidence>
<dbReference type="InterPro" id="IPR027396">
    <property type="entry name" value="DsrEFH-like"/>
</dbReference>
<dbReference type="Gene3D" id="3.40.1260.10">
    <property type="entry name" value="DsrEFH-like"/>
    <property type="match status" value="1"/>
</dbReference>
<dbReference type="SUPFAM" id="SSF75169">
    <property type="entry name" value="DsrEFH-like"/>
    <property type="match status" value="1"/>
</dbReference>
<reference evidence="1 2" key="1">
    <citation type="submission" date="2019-09" db="EMBL/GenBank/DDBJ databases">
        <title>H2 Metabolism Revealed by Metagenomic Analysis in Subglacial Sediment of East Antarctica.</title>
        <authorList>
            <person name="Yang Z."/>
            <person name="Zhang Y."/>
            <person name="Lv Y."/>
            <person name="Yan W."/>
            <person name="Xiao X."/>
            <person name="Sun B."/>
            <person name="Ma H."/>
        </authorList>
    </citation>
    <scope>NUCLEOTIDE SEQUENCE [LARGE SCALE GENOMIC DNA]</scope>
    <source>
        <strain evidence="1">Bin2_2</strain>
    </source>
</reference>
<dbReference type="PANTHER" id="PTHR37691">
    <property type="entry name" value="BLR3518 PROTEIN"/>
    <property type="match status" value="1"/>
</dbReference>
<comment type="caution">
    <text evidence="1">The sequence shown here is derived from an EMBL/GenBank/DDBJ whole genome shotgun (WGS) entry which is preliminary data.</text>
</comment>
<accession>A0A7C9JWK5</accession>
<dbReference type="AlphaFoldDB" id="A0A7C9JWK5"/>
<name>A0A7C9JWK5_9PROT</name>
<dbReference type="EMBL" id="JAAFGW010000067">
    <property type="protein sequence ID" value="NDP47938.1"/>
    <property type="molecule type" value="Genomic_DNA"/>
</dbReference>
<sequence>MKSFVSDETLHAFIDGEFDVAESESLIAQMRYDPELAQRVGALRGLQSMVRLAYAEPPVTRDWVGNVAPRRQFMQHCAFGCLILLAGLSGGWLLHSLERQAMTESSTLIPAHTAAIEANGFQAVSLARKADPNKVLLHIDSASPKKMKDALDQAEAFLDQAERQGRSMQLEIIANNHGLELLRAGESPYSERIALMKKRHATLQFVACSQAIARFTREGQKVVLLPAVTTAPTAISEIVTRLQQGWTYVRV</sequence>